<feature type="binding site" evidence="7">
    <location>
        <position position="154"/>
    </location>
    <ligand>
        <name>Fe cation</name>
        <dbReference type="ChEBI" id="CHEBI:24875"/>
    </ligand>
</feature>
<dbReference type="AlphaFoldDB" id="A0A1I4W5T9"/>
<feature type="domain" description="Fe2OG dioxygenase" evidence="9">
    <location>
        <begin position="73"/>
        <end position="173"/>
    </location>
</feature>
<comment type="cofactor">
    <cofactor evidence="7">
        <name>Fe(2+)</name>
        <dbReference type="ChEBI" id="CHEBI:29033"/>
    </cofactor>
    <text evidence="7">Binds 1 Fe(2+) ion per subunit.</text>
</comment>
<feature type="binding site" evidence="7">
    <location>
        <position position="96"/>
    </location>
    <ligand>
        <name>Fe cation</name>
        <dbReference type="ChEBI" id="CHEBI:24875"/>
    </ligand>
</feature>
<dbReference type="InterPro" id="IPR006620">
    <property type="entry name" value="Pro_4_hyd_alph"/>
</dbReference>
<evidence type="ECO:0000259" key="9">
    <source>
        <dbReference type="PROSITE" id="PS51471"/>
    </source>
</evidence>
<evidence type="ECO:0000256" key="6">
    <source>
        <dbReference type="ARBA" id="ARBA00023004"/>
    </source>
</evidence>
<dbReference type="PANTHER" id="PTHR41536">
    <property type="entry name" value="PKHD-TYPE HYDROXYLASE YBIX"/>
    <property type="match status" value="1"/>
</dbReference>
<feature type="region of interest" description="Disordered" evidence="8">
    <location>
        <begin position="28"/>
        <end position="52"/>
    </location>
</feature>
<sequence>MIHHLRNVLKPDELARLRAIAESSQFVDGRISNPNHPTKRNQQIPQNDPSAVEPGRVLRDALFRHAELRNAAHARSMANPTISRYEPGMSYGWHMDEALFPSQPSMRSDVSCTVFLSDPQDYDGGELMITLGQHVLPIKLPAGDAVLYPSTTIHQVAPITRGVRLVGITWIQSYIPDVAQRELLQQVEEARAIEMARGDKAEMRMLLLLGSLRNNLFRMWSDV</sequence>
<dbReference type="GO" id="GO:0006974">
    <property type="term" value="P:DNA damage response"/>
    <property type="evidence" value="ECO:0007669"/>
    <property type="project" value="TreeGrafter"/>
</dbReference>
<name>A0A1I4W5T9_9GAMM</name>
<dbReference type="Proteomes" id="UP000198575">
    <property type="component" value="Unassembled WGS sequence"/>
</dbReference>
<comment type="cofactor">
    <cofactor evidence="1 7">
        <name>L-ascorbate</name>
        <dbReference type="ChEBI" id="CHEBI:38290"/>
    </cofactor>
</comment>
<evidence type="ECO:0000256" key="5">
    <source>
        <dbReference type="ARBA" id="ARBA00023002"/>
    </source>
</evidence>
<dbReference type="GO" id="GO:0005506">
    <property type="term" value="F:iron ion binding"/>
    <property type="evidence" value="ECO:0007669"/>
    <property type="project" value="UniProtKB-UniRule"/>
</dbReference>
<evidence type="ECO:0000313" key="10">
    <source>
        <dbReference type="EMBL" id="SFN09054.1"/>
    </source>
</evidence>
<evidence type="ECO:0000256" key="4">
    <source>
        <dbReference type="ARBA" id="ARBA00022964"/>
    </source>
</evidence>
<accession>A0A1I4W5T9</accession>
<dbReference type="Gene3D" id="2.60.120.620">
    <property type="entry name" value="q2cbj1_9rhob like domain"/>
    <property type="match status" value="1"/>
</dbReference>
<protein>
    <submittedName>
        <fullName evidence="10">PKHD-type hydroxylase</fullName>
    </submittedName>
</protein>
<dbReference type="Pfam" id="PF13640">
    <property type="entry name" value="2OG-FeII_Oxy_3"/>
    <property type="match status" value="1"/>
</dbReference>
<dbReference type="SMART" id="SM00702">
    <property type="entry name" value="P4Hc"/>
    <property type="match status" value="1"/>
</dbReference>
<dbReference type="GO" id="GO:0006879">
    <property type="term" value="P:intracellular iron ion homeostasis"/>
    <property type="evidence" value="ECO:0007669"/>
    <property type="project" value="TreeGrafter"/>
</dbReference>
<evidence type="ECO:0000256" key="8">
    <source>
        <dbReference type="SAM" id="MobiDB-lite"/>
    </source>
</evidence>
<dbReference type="NCBIfam" id="NF003974">
    <property type="entry name" value="PRK05467.1-3"/>
    <property type="match status" value="1"/>
</dbReference>
<keyword evidence="5 7" id="KW-0560">Oxidoreductase</keyword>
<dbReference type="GO" id="GO:0016706">
    <property type="term" value="F:2-oxoglutarate-dependent dioxygenase activity"/>
    <property type="evidence" value="ECO:0007669"/>
    <property type="project" value="UniProtKB-UniRule"/>
</dbReference>
<dbReference type="RefSeq" id="WP_175497906.1">
    <property type="nucleotide sequence ID" value="NZ_FOVF01000004.1"/>
</dbReference>
<reference evidence="10 11" key="1">
    <citation type="submission" date="2016-10" db="EMBL/GenBank/DDBJ databases">
        <authorList>
            <person name="de Groot N.N."/>
        </authorList>
    </citation>
    <scope>NUCLEOTIDE SEQUENCE [LARGE SCALE GENOMIC DNA]</scope>
    <source>
        <strain evidence="10 11">CGMCC 1.7659</strain>
    </source>
</reference>
<dbReference type="InterPro" id="IPR023550">
    <property type="entry name" value="PKHD_hydroxylase"/>
</dbReference>
<dbReference type="InterPro" id="IPR005123">
    <property type="entry name" value="Oxoglu/Fe-dep_dioxygenase_dom"/>
</dbReference>
<dbReference type="PROSITE" id="PS51471">
    <property type="entry name" value="FE2OG_OXY"/>
    <property type="match status" value="1"/>
</dbReference>
<evidence type="ECO:0000256" key="2">
    <source>
        <dbReference type="ARBA" id="ARBA00022723"/>
    </source>
</evidence>
<dbReference type="STRING" id="578942.SAMN05216289_10431"/>
<evidence type="ECO:0000256" key="3">
    <source>
        <dbReference type="ARBA" id="ARBA00022896"/>
    </source>
</evidence>
<proteinExistence type="inferred from homology"/>
<feature type="binding site" evidence="7">
    <location>
        <position position="94"/>
    </location>
    <ligand>
        <name>Fe cation</name>
        <dbReference type="ChEBI" id="CHEBI:24875"/>
    </ligand>
</feature>
<dbReference type="PANTHER" id="PTHR41536:SF1">
    <property type="entry name" value="PKHD-TYPE HYDROXYLASE YBIX"/>
    <property type="match status" value="1"/>
</dbReference>
<dbReference type="EMBL" id="FOVF01000004">
    <property type="protein sequence ID" value="SFN09054.1"/>
    <property type="molecule type" value="Genomic_DNA"/>
</dbReference>
<dbReference type="InterPro" id="IPR044862">
    <property type="entry name" value="Pro_4_hyd_alph_FE2OG_OXY"/>
</dbReference>
<dbReference type="SUPFAM" id="SSF51197">
    <property type="entry name" value="Clavaminate synthase-like"/>
    <property type="match status" value="1"/>
</dbReference>
<evidence type="ECO:0000256" key="1">
    <source>
        <dbReference type="ARBA" id="ARBA00001961"/>
    </source>
</evidence>
<dbReference type="HAMAP" id="MF_00657">
    <property type="entry name" value="Hydroxyl_YbiX"/>
    <property type="match status" value="1"/>
</dbReference>
<organism evidence="10 11">
    <name type="scientific">Dokdonella immobilis</name>
    <dbReference type="NCBI Taxonomy" id="578942"/>
    <lineage>
        <taxon>Bacteria</taxon>
        <taxon>Pseudomonadati</taxon>
        <taxon>Pseudomonadota</taxon>
        <taxon>Gammaproteobacteria</taxon>
        <taxon>Lysobacterales</taxon>
        <taxon>Rhodanobacteraceae</taxon>
        <taxon>Dokdonella</taxon>
    </lineage>
</organism>
<dbReference type="GO" id="GO:0031418">
    <property type="term" value="F:L-ascorbic acid binding"/>
    <property type="evidence" value="ECO:0007669"/>
    <property type="project" value="UniProtKB-KW"/>
</dbReference>
<feature type="compositionally biased region" description="Polar residues" evidence="8">
    <location>
        <begin position="28"/>
        <end position="49"/>
    </location>
</feature>
<keyword evidence="3 7" id="KW-0847">Vitamin C</keyword>
<keyword evidence="6 7" id="KW-0408">Iron</keyword>
<evidence type="ECO:0000256" key="7">
    <source>
        <dbReference type="HAMAP-Rule" id="MF_00657"/>
    </source>
</evidence>
<keyword evidence="2 7" id="KW-0479">Metal-binding</keyword>
<keyword evidence="11" id="KW-1185">Reference proteome</keyword>
<feature type="binding site" evidence="7">
    <location>
        <position position="164"/>
    </location>
    <ligand>
        <name>2-oxoglutarate</name>
        <dbReference type="ChEBI" id="CHEBI:16810"/>
    </ligand>
</feature>
<keyword evidence="4 7" id="KW-0223">Dioxygenase</keyword>
<dbReference type="NCBIfam" id="NF003975">
    <property type="entry name" value="PRK05467.1-4"/>
    <property type="match status" value="1"/>
</dbReference>
<gene>
    <name evidence="10" type="ORF">SAMN05216289_10431</name>
</gene>
<evidence type="ECO:0000313" key="11">
    <source>
        <dbReference type="Proteomes" id="UP000198575"/>
    </source>
</evidence>